<reference evidence="1" key="2">
    <citation type="journal article" date="2015" name="Fish Shellfish Immunol.">
        <title>Early steps in the European eel (Anguilla anguilla)-Vibrio vulnificus interaction in the gills: Role of the RtxA13 toxin.</title>
        <authorList>
            <person name="Callol A."/>
            <person name="Pajuelo D."/>
            <person name="Ebbesson L."/>
            <person name="Teles M."/>
            <person name="MacKenzie S."/>
            <person name="Amaro C."/>
        </authorList>
    </citation>
    <scope>NUCLEOTIDE SEQUENCE</scope>
</reference>
<name>A0A0E9VNF1_ANGAN</name>
<proteinExistence type="predicted"/>
<accession>A0A0E9VNF1</accession>
<protein>
    <submittedName>
        <fullName evidence="1">Uncharacterized protein</fullName>
    </submittedName>
</protein>
<evidence type="ECO:0000313" key="1">
    <source>
        <dbReference type="EMBL" id="JAH79597.1"/>
    </source>
</evidence>
<reference evidence="1" key="1">
    <citation type="submission" date="2014-11" db="EMBL/GenBank/DDBJ databases">
        <authorList>
            <person name="Amaro Gonzalez C."/>
        </authorList>
    </citation>
    <scope>NUCLEOTIDE SEQUENCE</scope>
</reference>
<dbReference type="EMBL" id="GBXM01028980">
    <property type="protein sequence ID" value="JAH79597.1"/>
    <property type="molecule type" value="Transcribed_RNA"/>
</dbReference>
<dbReference type="AlphaFoldDB" id="A0A0E9VNF1"/>
<organism evidence="1">
    <name type="scientific">Anguilla anguilla</name>
    <name type="common">European freshwater eel</name>
    <name type="synonym">Muraena anguilla</name>
    <dbReference type="NCBI Taxonomy" id="7936"/>
    <lineage>
        <taxon>Eukaryota</taxon>
        <taxon>Metazoa</taxon>
        <taxon>Chordata</taxon>
        <taxon>Craniata</taxon>
        <taxon>Vertebrata</taxon>
        <taxon>Euteleostomi</taxon>
        <taxon>Actinopterygii</taxon>
        <taxon>Neopterygii</taxon>
        <taxon>Teleostei</taxon>
        <taxon>Anguilliformes</taxon>
        <taxon>Anguillidae</taxon>
        <taxon>Anguilla</taxon>
    </lineage>
</organism>
<sequence>MTRPPAEGLVPLINRKAFFKMRPTEGRHVLLKI</sequence>